<reference evidence="1 2" key="1">
    <citation type="submission" date="2013-07" db="EMBL/GenBank/DDBJ databases">
        <title>Comparative Genomic and Metabolomic Analysis of Twelve Strains of Pseudoalteromonas luteoviolacea.</title>
        <authorList>
            <person name="Vynne N.G."/>
            <person name="Mansson M."/>
            <person name="Gram L."/>
        </authorList>
    </citation>
    <scope>NUCLEOTIDE SEQUENCE [LARGE SCALE GENOMIC DNA]</scope>
    <source>
        <strain evidence="1 2">DSM 6061</strain>
    </source>
</reference>
<evidence type="ECO:0000313" key="1">
    <source>
        <dbReference type="EMBL" id="KZN48586.1"/>
    </source>
</evidence>
<dbReference type="AlphaFoldDB" id="A0A167D9S3"/>
<keyword evidence="2" id="KW-1185">Reference proteome</keyword>
<sequence length="113" mass="12621">MHKLKLLGFIAIGIFPFSALANLPTLYSELTIKLIETWPNATSPEYGYTVILNEQMPNTGCSNNDRFVVEAGDFQDDTLSILLSAMMANKKIHVRVARCTDRPVVDRVAILNH</sequence>
<organism evidence="1 2">
    <name type="scientific">Pseudoalteromonas luteoviolacea DSM 6061</name>
    <dbReference type="NCBI Taxonomy" id="1365250"/>
    <lineage>
        <taxon>Bacteria</taxon>
        <taxon>Pseudomonadati</taxon>
        <taxon>Pseudomonadota</taxon>
        <taxon>Gammaproteobacteria</taxon>
        <taxon>Alteromonadales</taxon>
        <taxon>Pseudoalteromonadaceae</taxon>
        <taxon>Pseudoalteromonas</taxon>
    </lineage>
</organism>
<accession>A0A167D9S3</accession>
<comment type="caution">
    <text evidence="1">The sequence shown here is derived from an EMBL/GenBank/DDBJ whole genome shotgun (WGS) entry which is preliminary data.</text>
</comment>
<name>A0A167D9S3_9GAMM</name>
<proteinExistence type="predicted"/>
<gene>
    <name evidence="1" type="ORF">N475_06040</name>
</gene>
<protein>
    <submittedName>
        <fullName evidence="1">Uncharacterized protein</fullName>
    </submittedName>
</protein>
<dbReference type="RefSeq" id="WP_063359723.1">
    <property type="nucleotide sequence ID" value="NZ_AQHB01000041.1"/>
</dbReference>
<dbReference type="EMBL" id="AUYB01000002">
    <property type="protein sequence ID" value="KZN48586.1"/>
    <property type="molecule type" value="Genomic_DNA"/>
</dbReference>
<evidence type="ECO:0000313" key="2">
    <source>
        <dbReference type="Proteomes" id="UP000076643"/>
    </source>
</evidence>
<dbReference type="PATRIC" id="fig|1365250.3.peg.58"/>
<dbReference type="Proteomes" id="UP000076643">
    <property type="component" value="Unassembled WGS sequence"/>
</dbReference>
<dbReference type="GeneID" id="57361354"/>